<keyword evidence="2" id="KW-1003">Cell membrane</keyword>
<evidence type="ECO:0000256" key="12">
    <source>
        <dbReference type="SAM" id="Phobius"/>
    </source>
</evidence>
<keyword evidence="14" id="KW-1185">Reference proteome</keyword>
<dbReference type="InterPro" id="IPR050450">
    <property type="entry name" value="COX15/CtaA_HemeA_synthase"/>
</dbReference>
<feature type="transmembrane region" description="Helical" evidence="12">
    <location>
        <begin position="75"/>
        <end position="96"/>
    </location>
</feature>
<dbReference type="Pfam" id="PF02628">
    <property type="entry name" value="COX15-CtaA"/>
    <property type="match status" value="1"/>
</dbReference>
<feature type="transmembrane region" description="Helical" evidence="12">
    <location>
        <begin position="108"/>
        <end position="130"/>
    </location>
</feature>
<evidence type="ECO:0000256" key="10">
    <source>
        <dbReference type="ARBA" id="ARBA00023157"/>
    </source>
</evidence>
<evidence type="ECO:0000256" key="11">
    <source>
        <dbReference type="ARBA" id="ARBA00023444"/>
    </source>
</evidence>
<dbReference type="GO" id="GO:0016020">
    <property type="term" value="C:membrane"/>
    <property type="evidence" value="ECO:0007669"/>
    <property type="project" value="UniProtKB-SubCell"/>
</dbReference>
<feature type="transmembrane region" description="Helical" evidence="12">
    <location>
        <begin position="21"/>
        <end position="39"/>
    </location>
</feature>
<dbReference type="GO" id="GO:0016491">
    <property type="term" value="F:oxidoreductase activity"/>
    <property type="evidence" value="ECO:0007669"/>
    <property type="project" value="UniProtKB-KW"/>
</dbReference>
<proteinExistence type="predicted"/>
<evidence type="ECO:0000256" key="7">
    <source>
        <dbReference type="ARBA" id="ARBA00023004"/>
    </source>
</evidence>
<evidence type="ECO:0000256" key="1">
    <source>
        <dbReference type="ARBA" id="ARBA00004141"/>
    </source>
</evidence>
<evidence type="ECO:0000256" key="5">
    <source>
        <dbReference type="ARBA" id="ARBA00022989"/>
    </source>
</evidence>
<keyword evidence="6" id="KW-0560">Oxidoreductase</keyword>
<dbReference type="InterPro" id="IPR003780">
    <property type="entry name" value="COX15/CtaA_fam"/>
</dbReference>
<evidence type="ECO:0000313" key="14">
    <source>
        <dbReference type="Proteomes" id="UP000295210"/>
    </source>
</evidence>
<evidence type="ECO:0000256" key="9">
    <source>
        <dbReference type="ARBA" id="ARBA00023136"/>
    </source>
</evidence>
<evidence type="ECO:0000256" key="4">
    <source>
        <dbReference type="ARBA" id="ARBA00022723"/>
    </source>
</evidence>
<reference evidence="13 14" key="1">
    <citation type="submission" date="2019-03" db="EMBL/GenBank/DDBJ databases">
        <title>Genomic Encyclopedia of Type Strains, Phase IV (KMG-IV): sequencing the most valuable type-strain genomes for metagenomic binning, comparative biology and taxonomic classification.</title>
        <authorList>
            <person name="Goeker M."/>
        </authorList>
    </citation>
    <scope>NUCLEOTIDE SEQUENCE [LARGE SCALE GENOMIC DNA]</scope>
    <source>
        <strain evidence="13 14">DSM 103428</strain>
    </source>
</reference>
<feature type="transmembrane region" description="Helical" evidence="12">
    <location>
        <begin position="233"/>
        <end position="251"/>
    </location>
</feature>
<keyword evidence="3 12" id="KW-0812">Transmembrane</keyword>
<sequence>MSLSAPALHVPPVTSPRQKTLVRFAWGVLAYNIAVILWGSVVRATSSGAGCGEHWPLCNGSVVQHHPQVATLIELAHRMTSGVALLLMIGLLVWIWRQTARGHLARAAVAAAAILTFNEALLGALLVLLGKVAHDQSASRGVYLSLHLANTLLLLAALTLTAHFLSRERGYMRGSVDYHSLAPVSAGLFATLLVGVSGSLAALGDTLFPAENLRAAFAQDFSSSSSWLLRLRWLHPAMSLLAGAFILWLLLRGARRNQGLAAGVAGLLLLQYFLGIADVLLRAPVWMQVVHLFGADLLWVALITLTARTCILPAGCPGNICSTKPQR</sequence>
<keyword evidence="5 12" id="KW-1133">Transmembrane helix</keyword>
<keyword evidence="10" id="KW-1015">Disulfide bond</keyword>
<gene>
    <name evidence="13" type="ORF">C7378_1155</name>
</gene>
<evidence type="ECO:0000256" key="2">
    <source>
        <dbReference type="ARBA" id="ARBA00022475"/>
    </source>
</evidence>
<accession>A0A4R1L5W8</accession>
<dbReference type="OrthoDB" id="9816428at2"/>
<feature type="transmembrane region" description="Helical" evidence="12">
    <location>
        <begin position="142"/>
        <end position="166"/>
    </location>
</feature>
<comment type="subcellular location">
    <subcellularLocation>
        <location evidence="1">Membrane</location>
        <topology evidence="1">Multi-pass membrane protein</topology>
    </subcellularLocation>
</comment>
<keyword evidence="9 12" id="KW-0472">Membrane</keyword>
<dbReference type="RefSeq" id="WP_131993207.1">
    <property type="nucleotide sequence ID" value="NZ_SMGK01000002.1"/>
</dbReference>
<name>A0A4R1L5W8_9BACT</name>
<dbReference type="PANTHER" id="PTHR35457">
    <property type="entry name" value="HEME A SYNTHASE"/>
    <property type="match status" value="1"/>
</dbReference>
<evidence type="ECO:0000256" key="8">
    <source>
        <dbReference type="ARBA" id="ARBA00023133"/>
    </source>
</evidence>
<feature type="transmembrane region" description="Helical" evidence="12">
    <location>
        <begin position="286"/>
        <end position="305"/>
    </location>
</feature>
<feature type="transmembrane region" description="Helical" evidence="12">
    <location>
        <begin position="178"/>
        <end position="203"/>
    </location>
</feature>
<keyword evidence="4" id="KW-0479">Metal-binding</keyword>
<protein>
    <submittedName>
        <fullName evidence="13">Cytochrome c oxidase assembly protein subunit 15</fullName>
    </submittedName>
</protein>
<keyword evidence="8" id="KW-0350">Heme biosynthesis</keyword>
<comment type="pathway">
    <text evidence="11">Porphyrin-containing compound metabolism.</text>
</comment>
<keyword evidence="7" id="KW-0408">Iron</keyword>
<dbReference type="GO" id="GO:0046872">
    <property type="term" value="F:metal ion binding"/>
    <property type="evidence" value="ECO:0007669"/>
    <property type="project" value="UniProtKB-KW"/>
</dbReference>
<dbReference type="AlphaFoldDB" id="A0A4R1L5W8"/>
<evidence type="ECO:0000313" key="13">
    <source>
        <dbReference type="EMBL" id="TCK73542.1"/>
    </source>
</evidence>
<evidence type="ECO:0000256" key="6">
    <source>
        <dbReference type="ARBA" id="ARBA00023002"/>
    </source>
</evidence>
<feature type="transmembrane region" description="Helical" evidence="12">
    <location>
        <begin position="260"/>
        <end position="280"/>
    </location>
</feature>
<dbReference type="Proteomes" id="UP000295210">
    <property type="component" value="Unassembled WGS sequence"/>
</dbReference>
<comment type="caution">
    <text evidence="13">The sequence shown here is derived from an EMBL/GenBank/DDBJ whole genome shotgun (WGS) entry which is preliminary data.</text>
</comment>
<dbReference type="GO" id="GO:0006784">
    <property type="term" value="P:heme A biosynthetic process"/>
    <property type="evidence" value="ECO:0007669"/>
    <property type="project" value="InterPro"/>
</dbReference>
<organism evidence="13 14">
    <name type="scientific">Acidipila rosea</name>
    <dbReference type="NCBI Taxonomy" id="768535"/>
    <lineage>
        <taxon>Bacteria</taxon>
        <taxon>Pseudomonadati</taxon>
        <taxon>Acidobacteriota</taxon>
        <taxon>Terriglobia</taxon>
        <taxon>Terriglobales</taxon>
        <taxon>Acidobacteriaceae</taxon>
        <taxon>Acidipila</taxon>
    </lineage>
</organism>
<dbReference type="PANTHER" id="PTHR35457:SF1">
    <property type="entry name" value="HEME A SYNTHASE"/>
    <property type="match status" value="1"/>
</dbReference>
<evidence type="ECO:0000256" key="3">
    <source>
        <dbReference type="ARBA" id="ARBA00022692"/>
    </source>
</evidence>
<dbReference type="EMBL" id="SMGK01000002">
    <property type="protein sequence ID" value="TCK73542.1"/>
    <property type="molecule type" value="Genomic_DNA"/>
</dbReference>